<keyword evidence="11" id="KW-0677">Repeat</keyword>
<keyword evidence="17" id="KW-0406">Ion transport</keyword>
<keyword evidence="10 20" id="KW-0479">Metal-binding</keyword>
<evidence type="ECO:0000256" key="16">
    <source>
        <dbReference type="ARBA" id="ARBA00023004"/>
    </source>
</evidence>
<keyword evidence="7 21" id="KW-0349">Heme</keyword>
<dbReference type="AlphaFoldDB" id="A0A3D8JAQ5"/>
<evidence type="ECO:0000256" key="15">
    <source>
        <dbReference type="ARBA" id="ARBA00023002"/>
    </source>
</evidence>
<dbReference type="Proteomes" id="UP000256695">
    <property type="component" value="Unassembled WGS sequence"/>
</dbReference>
<accession>A0A3D8JAQ5</accession>
<dbReference type="GO" id="GO:0009055">
    <property type="term" value="F:electron transfer activity"/>
    <property type="evidence" value="ECO:0007669"/>
    <property type="project" value="InterPro"/>
</dbReference>
<evidence type="ECO:0000256" key="8">
    <source>
        <dbReference type="ARBA" id="ARBA00022660"/>
    </source>
</evidence>
<evidence type="ECO:0000256" key="2">
    <source>
        <dbReference type="ARBA" id="ARBA00004673"/>
    </source>
</evidence>
<dbReference type="RefSeq" id="WP_115578278.1">
    <property type="nucleotide sequence ID" value="NZ_NXLX01000001.1"/>
</dbReference>
<evidence type="ECO:0000256" key="19">
    <source>
        <dbReference type="ARBA" id="ARBA00029635"/>
    </source>
</evidence>
<feature type="binding site" description="covalent" evidence="21">
    <location>
        <position position="217"/>
    </location>
    <ligand>
        <name>heme c</name>
        <dbReference type="ChEBI" id="CHEBI:61717"/>
        <label>2</label>
    </ligand>
</feature>
<keyword evidence="14 22" id="KW-1133">Transmembrane helix</keyword>
<dbReference type="InterPro" id="IPR050597">
    <property type="entry name" value="Cytochrome_c_Oxidase_Subunit"/>
</dbReference>
<evidence type="ECO:0000256" key="3">
    <source>
        <dbReference type="ARBA" id="ARBA00006113"/>
    </source>
</evidence>
<evidence type="ECO:0000256" key="5">
    <source>
        <dbReference type="ARBA" id="ARBA00022475"/>
    </source>
</evidence>
<proteinExistence type="inferred from homology"/>
<evidence type="ECO:0000256" key="12">
    <source>
        <dbReference type="ARBA" id="ARBA00022781"/>
    </source>
</evidence>
<dbReference type="SUPFAM" id="SSF46626">
    <property type="entry name" value="Cytochrome c"/>
    <property type="match status" value="2"/>
</dbReference>
<feature type="binding site" description="covalent" evidence="21">
    <location>
        <position position="127"/>
    </location>
    <ligand>
        <name>heme c</name>
        <dbReference type="ChEBI" id="CHEBI:61717"/>
        <label>1</label>
    </ligand>
</feature>
<keyword evidence="25" id="KW-1185">Reference proteome</keyword>
<evidence type="ECO:0000256" key="11">
    <source>
        <dbReference type="ARBA" id="ARBA00022737"/>
    </source>
</evidence>
<evidence type="ECO:0000256" key="13">
    <source>
        <dbReference type="ARBA" id="ARBA00022982"/>
    </source>
</evidence>
<dbReference type="GO" id="GO:0016491">
    <property type="term" value="F:oxidoreductase activity"/>
    <property type="evidence" value="ECO:0007669"/>
    <property type="project" value="UniProtKB-KW"/>
</dbReference>
<dbReference type="Gene3D" id="6.10.280.130">
    <property type="match status" value="1"/>
</dbReference>
<dbReference type="PROSITE" id="PS51007">
    <property type="entry name" value="CYTC"/>
    <property type="match status" value="2"/>
</dbReference>
<keyword evidence="8" id="KW-0679">Respiratory chain</keyword>
<comment type="subcellular location">
    <subcellularLocation>
        <location evidence="1">Cell inner membrane</location>
    </subcellularLocation>
</comment>
<dbReference type="PIRSF" id="PIRSF000006">
    <property type="entry name" value="Cbb3-Cox_fixP"/>
    <property type="match status" value="1"/>
</dbReference>
<keyword evidence="9 22" id="KW-0812">Transmembrane</keyword>
<evidence type="ECO:0000256" key="1">
    <source>
        <dbReference type="ARBA" id="ARBA00004533"/>
    </source>
</evidence>
<evidence type="ECO:0000259" key="23">
    <source>
        <dbReference type="PROSITE" id="PS51007"/>
    </source>
</evidence>
<feature type="domain" description="Cytochrome c" evidence="23">
    <location>
        <begin position="203"/>
        <end position="283"/>
    </location>
</feature>
<evidence type="ECO:0000256" key="14">
    <source>
        <dbReference type="ARBA" id="ARBA00022989"/>
    </source>
</evidence>
<evidence type="ECO:0000313" key="25">
    <source>
        <dbReference type="Proteomes" id="UP000256695"/>
    </source>
</evidence>
<dbReference type="OrthoDB" id="9811281at2"/>
<feature type="transmembrane region" description="Helical" evidence="22">
    <location>
        <begin position="12"/>
        <end position="31"/>
    </location>
</feature>
<evidence type="ECO:0000256" key="20">
    <source>
        <dbReference type="PIRSR" id="PIRSR000006-1"/>
    </source>
</evidence>
<evidence type="ECO:0000256" key="7">
    <source>
        <dbReference type="ARBA" id="ARBA00022617"/>
    </source>
</evidence>
<dbReference type="InterPro" id="IPR036909">
    <property type="entry name" value="Cyt_c-like_dom_sf"/>
</dbReference>
<dbReference type="InterPro" id="IPR004678">
    <property type="entry name" value="Cyt_c_oxidase_cbb3_su3"/>
</dbReference>
<feature type="binding site" description="axial binding residue" evidence="20">
    <location>
        <position position="131"/>
    </location>
    <ligand>
        <name>heme c</name>
        <dbReference type="ChEBI" id="CHEBI:61717"/>
        <label>1</label>
    </ligand>
    <ligandPart>
        <name>Fe</name>
        <dbReference type="ChEBI" id="CHEBI:18248"/>
    </ligandPart>
</feature>
<dbReference type="NCBIfam" id="TIGR00782">
    <property type="entry name" value="ccoP"/>
    <property type="match status" value="1"/>
</dbReference>
<dbReference type="EMBL" id="NXLX01000001">
    <property type="protein sequence ID" value="RDU74569.1"/>
    <property type="molecule type" value="Genomic_DNA"/>
</dbReference>
<feature type="binding site" description="covalent" evidence="21">
    <location>
        <position position="220"/>
    </location>
    <ligand>
        <name>heme c</name>
        <dbReference type="ChEBI" id="CHEBI:61717"/>
        <label>2</label>
    </ligand>
</feature>
<dbReference type="GO" id="GO:0005886">
    <property type="term" value="C:plasma membrane"/>
    <property type="evidence" value="ECO:0007669"/>
    <property type="project" value="UniProtKB-SubCell"/>
</dbReference>
<name>A0A3D8JAQ5_9HELI</name>
<reference evidence="24 25" key="1">
    <citation type="submission" date="2018-04" db="EMBL/GenBank/DDBJ databases">
        <title>Novel Campyloabacter and Helicobacter Species and Strains.</title>
        <authorList>
            <person name="Mannion A.J."/>
            <person name="Shen Z."/>
            <person name="Fox J.G."/>
        </authorList>
    </citation>
    <scope>NUCLEOTIDE SEQUENCE [LARGE SCALE GENOMIC DNA]</scope>
    <source>
        <strain evidence="24 25">MIT 04-9362</strain>
    </source>
</reference>
<dbReference type="Gene3D" id="1.10.760.10">
    <property type="entry name" value="Cytochrome c-like domain"/>
    <property type="match status" value="2"/>
</dbReference>
<sequence>MGWLSDNINVMSLIAAIVILFLTIFVTSLYIKKMRDSKADGELTDHKWDGIAEFTNNLPIGWVVSFIVLIIWGFWYIFFGYPLNAYSQLGEYNKDMKEYNQKFEEKWKNLSQEDMIKMGQGIFLVKCSQCHGVNAEGIDGKAQNLTRWGKYQGIEDTIHHGSAGLEYMAGEMPPVEMSAQDAKIVSQYVMSQISNNHTKFDGLDIKKGKALWESGTCSSCHGDDGKGAGGLAADLTKYGTAEFLKEVLTKGKKGHIGKMPSFDYANFNDVQIDALNAFINSLQPLDE</sequence>
<keyword evidence="6" id="KW-0997">Cell inner membrane</keyword>
<evidence type="ECO:0000256" key="17">
    <source>
        <dbReference type="ARBA" id="ARBA00023065"/>
    </source>
</evidence>
<dbReference type="PANTHER" id="PTHR33751:SF1">
    <property type="entry name" value="CBB3-TYPE CYTOCHROME C OXIDASE SUBUNIT FIXP"/>
    <property type="match status" value="1"/>
</dbReference>
<dbReference type="GO" id="GO:0020037">
    <property type="term" value="F:heme binding"/>
    <property type="evidence" value="ECO:0007669"/>
    <property type="project" value="InterPro"/>
</dbReference>
<keyword evidence="18 22" id="KW-0472">Membrane</keyword>
<keyword evidence="12" id="KW-0375">Hydrogen ion transport</keyword>
<feature type="binding site" description="axial binding residue" evidence="20">
    <location>
        <position position="172"/>
    </location>
    <ligand>
        <name>heme c</name>
        <dbReference type="ChEBI" id="CHEBI:61717"/>
        <label>2</label>
    </ligand>
    <ligandPart>
        <name>Fe</name>
        <dbReference type="ChEBI" id="CHEBI:18248"/>
    </ligandPart>
</feature>
<evidence type="ECO:0000313" key="24">
    <source>
        <dbReference type="EMBL" id="RDU74569.1"/>
    </source>
</evidence>
<dbReference type="PANTHER" id="PTHR33751">
    <property type="entry name" value="CBB3-TYPE CYTOCHROME C OXIDASE SUBUNIT FIXP"/>
    <property type="match status" value="1"/>
</dbReference>
<evidence type="ECO:0000256" key="22">
    <source>
        <dbReference type="SAM" id="Phobius"/>
    </source>
</evidence>
<dbReference type="GO" id="GO:0006119">
    <property type="term" value="P:oxidative phosphorylation"/>
    <property type="evidence" value="ECO:0007669"/>
    <property type="project" value="UniProtKB-UniPathway"/>
</dbReference>
<dbReference type="Pfam" id="PF14715">
    <property type="entry name" value="FixP_N"/>
    <property type="match status" value="1"/>
</dbReference>
<comment type="similarity">
    <text evidence="3">Belongs to the CcoP / FixP family.</text>
</comment>
<feature type="binding site" description="covalent" evidence="21">
    <location>
        <position position="130"/>
    </location>
    <ligand>
        <name>heme c</name>
        <dbReference type="ChEBI" id="CHEBI:61717"/>
        <label>1</label>
    </ligand>
</feature>
<evidence type="ECO:0000256" key="4">
    <source>
        <dbReference type="ARBA" id="ARBA00022448"/>
    </source>
</evidence>
<dbReference type="UniPathway" id="UPA00705"/>
<evidence type="ECO:0000256" key="18">
    <source>
        <dbReference type="ARBA" id="ARBA00023136"/>
    </source>
</evidence>
<comment type="pathway">
    <text evidence="2">Energy metabolism; oxidative phosphorylation.</text>
</comment>
<keyword evidence="15" id="KW-0560">Oxidoreductase</keyword>
<dbReference type="InterPro" id="IPR032858">
    <property type="entry name" value="CcoP_N"/>
</dbReference>
<feature type="transmembrane region" description="Helical" evidence="22">
    <location>
        <begin position="60"/>
        <end position="79"/>
    </location>
</feature>
<gene>
    <name evidence="24" type="primary">ccoP</name>
    <name evidence="24" type="ORF">CQA57_00535</name>
</gene>
<dbReference type="Pfam" id="PF13442">
    <property type="entry name" value="Cytochrome_CBB3"/>
    <property type="match status" value="2"/>
</dbReference>
<comment type="cofactor">
    <cofactor evidence="21">
        <name>heme c</name>
        <dbReference type="ChEBI" id="CHEBI:61717"/>
    </cofactor>
    <text evidence="21">Binds 2 heme C groups per subunit.</text>
</comment>
<organism evidence="24 25">
    <name type="scientific">Helicobacter anseris</name>
    <dbReference type="NCBI Taxonomy" id="375926"/>
    <lineage>
        <taxon>Bacteria</taxon>
        <taxon>Pseudomonadati</taxon>
        <taxon>Campylobacterota</taxon>
        <taxon>Epsilonproteobacteria</taxon>
        <taxon>Campylobacterales</taxon>
        <taxon>Helicobacteraceae</taxon>
        <taxon>Helicobacter</taxon>
    </lineage>
</organism>
<dbReference type="InterPro" id="IPR038414">
    <property type="entry name" value="CcoP_N_sf"/>
</dbReference>
<dbReference type="InterPro" id="IPR009056">
    <property type="entry name" value="Cyt_c-like_dom"/>
</dbReference>
<evidence type="ECO:0000256" key="10">
    <source>
        <dbReference type="ARBA" id="ARBA00022723"/>
    </source>
</evidence>
<dbReference type="GO" id="GO:0046872">
    <property type="term" value="F:metal ion binding"/>
    <property type="evidence" value="ECO:0007669"/>
    <property type="project" value="UniProtKB-KW"/>
</dbReference>
<dbReference type="GO" id="GO:1902600">
    <property type="term" value="P:proton transmembrane transport"/>
    <property type="evidence" value="ECO:0007669"/>
    <property type="project" value="UniProtKB-KW"/>
</dbReference>
<evidence type="ECO:0000256" key="21">
    <source>
        <dbReference type="PIRSR" id="PIRSR000006-2"/>
    </source>
</evidence>
<evidence type="ECO:0000256" key="9">
    <source>
        <dbReference type="ARBA" id="ARBA00022692"/>
    </source>
</evidence>
<protein>
    <recommendedName>
        <fullName evidence="19">Cytochrome c oxidase subunit III</fullName>
    </recommendedName>
</protein>
<comment type="caution">
    <text evidence="24">The sequence shown here is derived from an EMBL/GenBank/DDBJ whole genome shotgun (WGS) entry which is preliminary data.</text>
</comment>
<keyword evidence="13" id="KW-0249">Electron transport</keyword>
<feature type="binding site" description="axial binding residue" evidence="20">
    <location>
        <position position="221"/>
    </location>
    <ligand>
        <name>heme c</name>
        <dbReference type="ChEBI" id="CHEBI:61717"/>
        <label>2</label>
    </ligand>
    <ligandPart>
        <name>Fe</name>
        <dbReference type="ChEBI" id="CHEBI:18248"/>
    </ligandPart>
</feature>
<keyword evidence="5" id="KW-1003">Cell membrane</keyword>
<feature type="binding site" description="axial binding residue" evidence="20">
    <location>
        <position position="259"/>
    </location>
    <ligand>
        <name>heme c</name>
        <dbReference type="ChEBI" id="CHEBI:61717"/>
        <label>1</label>
    </ligand>
    <ligandPart>
        <name>Fe</name>
        <dbReference type="ChEBI" id="CHEBI:18248"/>
    </ligandPart>
</feature>
<evidence type="ECO:0000256" key="6">
    <source>
        <dbReference type="ARBA" id="ARBA00022519"/>
    </source>
</evidence>
<feature type="domain" description="Cytochrome c" evidence="23">
    <location>
        <begin position="114"/>
        <end position="193"/>
    </location>
</feature>
<keyword evidence="4" id="KW-0813">Transport</keyword>
<keyword evidence="16 20" id="KW-0408">Iron</keyword>